<accession>A0A8J4A687</accession>
<feature type="compositionally biased region" description="Polar residues" evidence="1">
    <location>
        <begin position="1"/>
        <end position="10"/>
    </location>
</feature>
<dbReference type="AlphaFoldDB" id="A0A8J4A687"/>
<dbReference type="SMART" id="SM00418">
    <property type="entry name" value="HTH_ARSR"/>
    <property type="match status" value="1"/>
</dbReference>
<dbReference type="SMART" id="SM00450">
    <property type="entry name" value="RHOD"/>
    <property type="match status" value="1"/>
</dbReference>
<proteinExistence type="predicted"/>
<dbReference type="InterPro" id="IPR001845">
    <property type="entry name" value="HTH_ArsR_DNA-bd_dom"/>
</dbReference>
<dbReference type="Pfam" id="PF00581">
    <property type="entry name" value="Rhodanese"/>
    <property type="match status" value="1"/>
</dbReference>
<dbReference type="InterPro" id="IPR036390">
    <property type="entry name" value="WH_DNA-bd_sf"/>
</dbReference>
<evidence type="ECO:0000313" key="4">
    <source>
        <dbReference type="EMBL" id="GIL25651.1"/>
    </source>
</evidence>
<organism evidence="4 5">
    <name type="scientific">Actinocatenispora comari</name>
    <dbReference type="NCBI Taxonomy" id="2807577"/>
    <lineage>
        <taxon>Bacteria</taxon>
        <taxon>Bacillati</taxon>
        <taxon>Actinomycetota</taxon>
        <taxon>Actinomycetes</taxon>
        <taxon>Micromonosporales</taxon>
        <taxon>Micromonosporaceae</taxon>
        <taxon>Actinocatenispora</taxon>
    </lineage>
</organism>
<feature type="region of interest" description="Disordered" evidence="1">
    <location>
        <begin position="1"/>
        <end position="38"/>
    </location>
</feature>
<protein>
    <submittedName>
        <fullName evidence="4">Transcriptional regulator</fullName>
    </submittedName>
</protein>
<dbReference type="NCBIfam" id="NF033788">
    <property type="entry name" value="HTH_metalloreg"/>
    <property type="match status" value="1"/>
</dbReference>
<feature type="domain" description="Rhodanese" evidence="2">
    <location>
        <begin position="163"/>
        <end position="252"/>
    </location>
</feature>
<evidence type="ECO:0000259" key="3">
    <source>
        <dbReference type="PROSITE" id="PS50987"/>
    </source>
</evidence>
<feature type="compositionally biased region" description="Low complexity" evidence="1">
    <location>
        <begin position="14"/>
        <end position="35"/>
    </location>
</feature>
<dbReference type="SUPFAM" id="SSF46785">
    <property type="entry name" value="Winged helix' DNA-binding domain"/>
    <property type="match status" value="1"/>
</dbReference>
<dbReference type="InterPro" id="IPR050229">
    <property type="entry name" value="GlpE_sulfurtransferase"/>
</dbReference>
<dbReference type="PROSITE" id="PS50206">
    <property type="entry name" value="RHODANESE_3"/>
    <property type="match status" value="1"/>
</dbReference>
<sequence length="254" mass="27422">MSPQSANKRPQPSEPTGGATPTDGGTADAGSGETSRPWLDSGVYEQLARLGKALSNPGRIRLLDLLLQGEHTVEELATAAQLPVKNTSAQLQQLRAAQLVATRRDGVRIHYRLASPAVVEFVGRFETFAERTLADLQVELRALWSRPGGLERLTVDELRDRLSSGDTVLIDVRPATEYARGHLPGALSMPLATLREHLDELPADADVVAYCEGPYCFASAHAVQYFADAGRSIRRVDGGLASWVRTGGELVRGD</sequence>
<dbReference type="InterPro" id="IPR036873">
    <property type="entry name" value="Rhodanese-like_dom_sf"/>
</dbReference>
<dbReference type="Pfam" id="PF01022">
    <property type="entry name" value="HTH_5"/>
    <property type="match status" value="1"/>
</dbReference>
<feature type="domain" description="HTH arsR-type" evidence="3">
    <location>
        <begin position="39"/>
        <end position="133"/>
    </location>
</feature>
<dbReference type="RefSeq" id="WP_207123249.1">
    <property type="nucleotide sequence ID" value="NZ_BOPO01000007.1"/>
</dbReference>
<dbReference type="Gene3D" id="1.10.10.10">
    <property type="entry name" value="Winged helix-like DNA-binding domain superfamily/Winged helix DNA-binding domain"/>
    <property type="match status" value="1"/>
</dbReference>
<gene>
    <name evidence="4" type="ORF">NUM_09050</name>
</gene>
<dbReference type="InterPro" id="IPR001763">
    <property type="entry name" value="Rhodanese-like_dom"/>
</dbReference>
<dbReference type="GO" id="GO:0003700">
    <property type="term" value="F:DNA-binding transcription factor activity"/>
    <property type="evidence" value="ECO:0007669"/>
    <property type="project" value="InterPro"/>
</dbReference>
<dbReference type="Proteomes" id="UP000614996">
    <property type="component" value="Unassembled WGS sequence"/>
</dbReference>
<name>A0A8J4A687_9ACTN</name>
<dbReference type="PANTHER" id="PTHR43031">
    <property type="entry name" value="FAD-DEPENDENT OXIDOREDUCTASE"/>
    <property type="match status" value="1"/>
</dbReference>
<evidence type="ECO:0000313" key="5">
    <source>
        <dbReference type="Proteomes" id="UP000614996"/>
    </source>
</evidence>
<dbReference type="EMBL" id="BOPO01000007">
    <property type="protein sequence ID" value="GIL25651.1"/>
    <property type="molecule type" value="Genomic_DNA"/>
</dbReference>
<dbReference type="Gene3D" id="3.40.250.10">
    <property type="entry name" value="Rhodanese-like domain"/>
    <property type="match status" value="1"/>
</dbReference>
<dbReference type="PROSITE" id="PS50987">
    <property type="entry name" value="HTH_ARSR_2"/>
    <property type="match status" value="1"/>
</dbReference>
<comment type="caution">
    <text evidence="4">The sequence shown here is derived from an EMBL/GenBank/DDBJ whole genome shotgun (WGS) entry which is preliminary data.</text>
</comment>
<dbReference type="CDD" id="cd00158">
    <property type="entry name" value="RHOD"/>
    <property type="match status" value="1"/>
</dbReference>
<dbReference type="InterPro" id="IPR036388">
    <property type="entry name" value="WH-like_DNA-bd_sf"/>
</dbReference>
<evidence type="ECO:0000259" key="2">
    <source>
        <dbReference type="PROSITE" id="PS50206"/>
    </source>
</evidence>
<dbReference type="PANTHER" id="PTHR43031:SF1">
    <property type="entry name" value="PYRIDINE NUCLEOTIDE-DISULPHIDE OXIDOREDUCTASE"/>
    <property type="match status" value="1"/>
</dbReference>
<evidence type="ECO:0000256" key="1">
    <source>
        <dbReference type="SAM" id="MobiDB-lite"/>
    </source>
</evidence>
<dbReference type="CDD" id="cd00090">
    <property type="entry name" value="HTH_ARSR"/>
    <property type="match status" value="1"/>
</dbReference>
<dbReference type="SUPFAM" id="SSF52821">
    <property type="entry name" value="Rhodanese/Cell cycle control phosphatase"/>
    <property type="match status" value="1"/>
</dbReference>
<reference evidence="5" key="1">
    <citation type="journal article" date="2021" name="Int. J. Syst. Evol. Microbiol.">
        <title>Actinocatenispora comari sp. nov., an endophytic actinomycete isolated from aerial parts of Comarum salesowianum.</title>
        <authorList>
            <person name="Oyunbileg N."/>
            <person name="Iizaka Y."/>
            <person name="Hamada M."/>
            <person name="Davaapurev B.O."/>
            <person name="Fukumoto A."/>
            <person name="Tsetseg B."/>
            <person name="Kato F."/>
            <person name="Tamura T."/>
            <person name="Batkhuu J."/>
            <person name="Anzai Y."/>
        </authorList>
    </citation>
    <scope>NUCLEOTIDE SEQUENCE [LARGE SCALE GENOMIC DNA]</scope>
    <source>
        <strain evidence="5">NUM-2625</strain>
    </source>
</reference>
<keyword evidence="5" id="KW-1185">Reference proteome</keyword>
<dbReference type="InterPro" id="IPR011991">
    <property type="entry name" value="ArsR-like_HTH"/>
</dbReference>